<dbReference type="InterPro" id="IPR023214">
    <property type="entry name" value="HAD_sf"/>
</dbReference>
<keyword evidence="4" id="KW-0479">Metal-binding</keyword>
<dbReference type="GO" id="GO:0046872">
    <property type="term" value="F:metal ion binding"/>
    <property type="evidence" value="ECO:0007669"/>
    <property type="project" value="UniProtKB-KW"/>
</dbReference>
<dbReference type="InterPro" id="IPR020549">
    <property type="entry name" value="YbeY_CS"/>
</dbReference>
<dbReference type="Pfam" id="PF13966">
    <property type="entry name" value="zf-RVT"/>
    <property type="match status" value="1"/>
</dbReference>
<comment type="similarity">
    <text evidence="2">Belongs to the endoribonuclease YbeY family.</text>
</comment>
<organism evidence="10">
    <name type="scientific">Fagus sylvatica</name>
    <name type="common">Beechnut</name>
    <dbReference type="NCBI Taxonomy" id="28930"/>
    <lineage>
        <taxon>Eukaryota</taxon>
        <taxon>Viridiplantae</taxon>
        <taxon>Streptophyta</taxon>
        <taxon>Embryophyta</taxon>
        <taxon>Tracheophyta</taxon>
        <taxon>Spermatophyta</taxon>
        <taxon>Magnoliopsida</taxon>
        <taxon>eudicotyledons</taxon>
        <taxon>Gunneridae</taxon>
        <taxon>Pentapetalae</taxon>
        <taxon>rosids</taxon>
        <taxon>fabids</taxon>
        <taxon>Fagales</taxon>
        <taxon>Fagaceae</taxon>
        <taxon>Fagus</taxon>
    </lineage>
</organism>
<keyword evidence="3" id="KW-0540">Nuclease</keyword>
<evidence type="ECO:0000259" key="9">
    <source>
        <dbReference type="Pfam" id="PF13966"/>
    </source>
</evidence>
<dbReference type="GO" id="GO:0006364">
    <property type="term" value="P:rRNA processing"/>
    <property type="evidence" value="ECO:0007669"/>
    <property type="project" value="InterPro"/>
</dbReference>
<evidence type="ECO:0000259" key="8">
    <source>
        <dbReference type="Pfam" id="PF00078"/>
    </source>
</evidence>
<dbReference type="Pfam" id="PF02130">
    <property type="entry name" value="YbeY"/>
    <property type="match status" value="1"/>
</dbReference>
<dbReference type="EMBL" id="OIVN01002669">
    <property type="protein sequence ID" value="SPD05547.1"/>
    <property type="molecule type" value="Genomic_DNA"/>
</dbReference>
<evidence type="ECO:0000256" key="2">
    <source>
        <dbReference type="ARBA" id="ARBA00010875"/>
    </source>
</evidence>
<dbReference type="InterPro" id="IPR000477">
    <property type="entry name" value="RT_dom"/>
</dbReference>
<keyword evidence="6" id="KW-0378">Hydrolase</keyword>
<evidence type="ECO:0000256" key="5">
    <source>
        <dbReference type="ARBA" id="ARBA00022759"/>
    </source>
</evidence>
<evidence type="ECO:0000256" key="4">
    <source>
        <dbReference type="ARBA" id="ARBA00022723"/>
    </source>
</evidence>
<feature type="domain" description="Reverse transcriptase" evidence="8">
    <location>
        <begin position="393"/>
        <end position="544"/>
    </location>
</feature>
<proteinExistence type="inferred from homology"/>
<dbReference type="InterPro" id="IPR036412">
    <property type="entry name" value="HAD-like_sf"/>
</dbReference>
<dbReference type="InterPro" id="IPR023091">
    <property type="entry name" value="MetalPrtase_cat_dom_sf_prd"/>
</dbReference>
<accession>A0A2N9GT09</accession>
<dbReference type="HAMAP" id="MF_00009">
    <property type="entry name" value="Endoribonucl_YbeY"/>
    <property type="match status" value="1"/>
</dbReference>
<evidence type="ECO:0000256" key="6">
    <source>
        <dbReference type="ARBA" id="ARBA00022801"/>
    </source>
</evidence>
<feature type="domain" description="Reverse transcriptase zinc-binding" evidence="9">
    <location>
        <begin position="785"/>
        <end position="869"/>
    </location>
</feature>
<comment type="cofactor">
    <cofactor evidence="1">
        <name>Zn(2+)</name>
        <dbReference type="ChEBI" id="CHEBI:29105"/>
    </cofactor>
</comment>
<evidence type="ECO:0000256" key="7">
    <source>
        <dbReference type="ARBA" id="ARBA00022833"/>
    </source>
</evidence>
<reference evidence="10" key="1">
    <citation type="submission" date="2018-02" db="EMBL/GenBank/DDBJ databases">
        <authorList>
            <person name="Cohen D.B."/>
            <person name="Kent A.D."/>
        </authorList>
    </citation>
    <scope>NUCLEOTIDE SEQUENCE</scope>
</reference>
<dbReference type="PROSITE" id="PS01229">
    <property type="entry name" value="COF_2"/>
    <property type="match status" value="1"/>
</dbReference>
<dbReference type="PANTHER" id="PTHR46986:SF1">
    <property type="entry name" value="ENDORIBONUCLEASE YBEY, CHLOROPLASTIC"/>
    <property type="match status" value="1"/>
</dbReference>
<sequence>MARVLPRASPVPLSPATNTIAFIRLPSHLGFASNANRFGVSPSRKPSLSGGSEFHGLRPLGGRVWASQREYRKVRRRAAKSKEKELELNVSICIEEDLPDDPELLSIAEMLRLNVPMSMKLSFDGLKDSEYKTRDTAINDIGGFESVELSVLLCNDEFIRKLNKEWRDEDHATDVLSMSQHAPELKLPILMLGDIIISVETAARQAEERGHTLLDEIRILMVHGLLHLFGFDHELSEDAEAEMEKEEELLLKSLGWKGKGLIHSAYDAENNANSHKENTDGNFCLSVMWFQRSSFENNLTVGFSKDRKKEGSLRFYKPKFNYIFCDMDGTLLNSKSQITSANARALKEAMSRGVKVVIATGKARPAVISILKMVDLAGKDGIVSEFSPGVFLQVLANRLKGVSDKVVSDSQNAFVRGRQTLDSVLIVNESLDSCIKSGILGILCKLDIEKAYDHVNWNFLIYMLRRCGLSEKWRRWIYACISMIRFSVLVNGSPRGFFSSSRGLRQGGVLAGFAVDNSGRNELCISHLFFADDTLILCGADPDQLWHLRGVGFKKKEVWNNVVEKMEIRLAGWKRLYLSKGACLTLIKSILSSLPTYYLSLFPLSVSIARCIETIQRDFLWGGVGDEHKFHLVNWKQVCSLVPHGGLGIRNMLLFNKALLGKWLWRYVSETDSLWRRVVDCKYGSQRRGWCSNQTRGPYRVSLWKYIRAGWDCFMNHITFKVGDGTRIKFWSDSWCGEQPLQTRFPELFCLARVPDATVDTHLQFHDGTGNLDSMWWLPSTKGIFEVRSYYYVLVQSTSSYFPWQSVWNSKVPSWVAFFIWTTAWGRILTTDNLRRRGIIILDWCCMCRSDGESVNHLLLHCSVAQELWNMILNMFGVSWVMPRDVVDLLACWAGKVGKDEAGMIWKAIPHYLMWYQFRPFVYLWLKELPPPGHEDKLLNPLGMNALGLLGIMRLRLVRWQMGLTEEPADGGMNSAGGGYGKSNKHFLACLYSWENKVPLIAFTEDRCLTLFDHPLVDSLHTVYHEPKAEIMPSVENLLAADEIQKMIFLDTAEGVSTTLRPYWSEATGDRATVVQAVPDMLEIVPHGTSKGIGVKMLLDHLGITAKEIMAIGDGENDIEMLELASLGIALSNGSEKTKAVANVIGASNDEDGVADAIYRHAF</sequence>
<dbReference type="PANTHER" id="PTHR46986">
    <property type="entry name" value="ENDORIBONUCLEASE YBEY, CHLOROPLASTIC"/>
    <property type="match status" value="1"/>
</dbReference>
<dbReference type="AlphaFoldDB" id="A0A2N9GT09"/>
<dbReference type="Pfam" id="PF08282">
    <property type="entry name" value="Hydrolase_3"/>
    <property type="match status" value="2"/>
</dbReference>
<evidence type="ECO:0000256" key="1">
    <source>
        <dbReference type="ARBA" id="ARBA00001947"/>
    </source>
</evidence>
<dbReference type="SUPFAM" id="SSF56784">
    <property type="entry name" value="HAD-like"/>
    <property type="match status" value="2"/>
</dbReference>
<dbReference type="PROSITE" id="PS01306">
    <property type="entry name" value="UPF0054"/>
    <property type="match status" value="1"/>
</dbReference>
<dbReference type="NCBIfam" id="TIGR00043">
    <property type="entry name" value="rRNA maturation RNase YbeY"/>
    <property type="match status" value="1"/>
</dbReference>
<dbReference type="SUPFAM" id="SSF55486">
    <property type="entry name" value="Metalloproteases ('zincins'), catalytic domain"/>
    <property type="match status" value="1"/>
</dbReference>
<dbReference type="GO" id="GO:0004222">
    <property type="term" value="F:metalloendopeptidase activity"/>
    <property type="evidence" value="ECO:0007669"/>
    <property type="project" value="InterPro"/>
</dbReference>
<evidence type="ECO:0000256" key="3">
    <source>
        <dbReference type="ARBA" id="ARBA00022722"/>
    </source>
</evidence>
<name>A0A2N9GT09_FAGSY</name>
<dbReference type="Pfam" id="PF00078">
    <property type="entry name" value="RVT_1"/>
    <property type="match status" value="1"/>
</dbReference>
<dbReference type="GO" id="GO:0004519">
    <property type="term" value="F:endonuclease activity"/>
    <property type="evidence" value="ECO:0007669"/>
    <property type="project" value="UniProtKB-KW"/>
</dbReference>
<protein>
    <recommendedName>
        <fullName evidence="11">Reverse transcriptase domain-containing protein</fullName>
    </recommendedName>
</protein>
<gene>
    <name evidence="10" type="ORF">FSB_LOCUS33429</name>
</gene>
<dbReference type="Gene3D" id="3.40.50.1000">
    <property type="entry name" value="HAD superfamily/HAD-like"/>
    <property type="match status" value="2"/>
</dbReference>
<dbReference type="InterPro" id="IPR002036">
    <property type="entry name" value="YbeY"/>
</dbReference>
<dbReference type="Gene3D" id="3.40.390.30">
    <property type="entry name" value="Metalloproteases ('zincins'), catalytic domain"/>
    <property type="match status" value="1"/>
</dbReference>
<evidence type="ECO:0000313" key="10">
    <source>
        <dbReference type="EMBL" id="SPD05547.1"/>
    </source>
</evidence>
<keyword evidence="7" id="KW-0862">Zinc</keyword>
<keyword evidence="5" id="KW-0255">Endonuclease</keyword>
<dbReference type="InterPro" id="IPR026960">
    <property type="entry name" value="RVT-Znf"/>
</dbReference>
<evidence type="ECO:0008006" key="11">
    <source>
        <dbReference type="Google" id="ProtNLM"/>
    </source>
</evidence>